<feature type="region of interest" description="Disordered" evidence="1">
    <location>
        <begin position="1"/>
        <end position="23"/>
    </location>
</feature>
<gene>
    <name evidence="2" type="ORF">EURHEDRAFT_415413</name>
</gene>
<dbReference type="GeneID" id="63697806"/>
<dbReference type="RefSeq" id="XP_040636320.1">
    <property type="nucleotide sequence ID" value="XM_040782682.1"/>
</dbReference>
<proteinExistence type="predicted"/>
<sequence length="119" mass="13500">MAQPQTAPLSETQPQEEPIHPLHQVSQAQPIQYWLGRFVTLTNAFHYEDSFNQPDTTTGFGMLSCYSRPDGIAERNLANYRVKRAFMVLENACLTEEASRSLGAFRSEYIGVKGDRWMG</sequence>
<reference evidence="3" key="1">
    <citation type="journal article" date="2014" name="Nat. Commun.">
        <title>Genomic adaptations of the halophilic Dead Sea filamentous fungus Eurotium rubrum.</title>
        <authorList>
            <person name="Kis-Papo T."/>
            <person name="Weig A.R."/>
            <person name="Riley R."/>
            <person name="Persoh D."/>
            <person name="Salamov A."/>
            <person name="Sun H."/>
            <person name="Lipzen A."/>
            <person name="Wasser S.P."/>
            <person name="Rambold G."/>
            <person name="Grigoriev I.V."/>
            <person name="Nevo E."/>
        </authorList>
    </citation>
    <scope>NUCLEOTIDE SEQUENCE [LARGE SCALE GENOMIC DNA]</scope>
    <source>
        <strain evidence="3">CBS 135680</strain>
    </source>
</reference>
<dbReference type="HOGENOM" id="CLU_2061026_0_0_1"/>
<keyword evidence="3" id="KW-1185">Reference proteome</keyword>
<dbReference type="AlphaFoldDB" id="A0A017S6R7"/>
<dbReference type="OrthoDB" id="3557758at2759"/>
<accession>A0A017S6R7</accession>
<name>A0A017S6R7_ASPRC</name>
<dbReference type="Proteomes" id="UP000019804">
    <property type="component" value="Unassembled WGS sequence"/>
</dbReference>
<feature type="compositionally biased region" description="Polar residues" evidence="1">
    <location>
        <begin position="1"/>
        <end position="15"/>
    </location>
</feature>
<evidence type="ECO:0000313" key="2">
    <source>
        <dbReference type="EMBL" id="EYE92632.1"/>
    </source>
</evidence>
<dbReference type="EMBL" id="KK088436">
    <property type="protein sequence ID" value="EYE92632.1"/>
    <property type="molecule type" value="Genomic_DNA"/>
</dbReference>
<organism evidence="2 3">
    <name type="scientific">Aspergillus ruber (strain CBS 135680)</name>
    <dbReference type="NCBI Taxonomy" id="1388766"/>
    <lineage>
        <taxon>Eukaryota</taxon>
        <taxon>Fungi</taxon>
        <taxon>Dikarya</taxon>
        <taxon>Ascomycota</taxon>
        <taxon>Pezizomycotina</taxon>
        <taxon>Eurotiomycetes</taxon>
        <taxon>Eurotiomycetidae</taxon>
        <taxon>Eurotiales</taxon>
        <taxon>Aspergillaceae</taxon>
        <taxon>Aspergillus</taxon>
        <taxon>Aspergillus subgen. Aspergillus</taxon>
    </lineage>
</organism>
<protein>
    <submittedName>
        <fullName evidence="2">Uncharacterized protein</fullName>
    </submittedName>
</protein>
<evidence type="ECO:0000256" key="1">
    <source>
        <dbReference type="SAM" id="MobiDB-lite"/>
    </source>
</evidence>
<evidence type="ECO:0000313" key="3">
    <source>
        <dbReference type="Proteomes" id="UP000019804"/>
    </source>
</evidence>